<dbReference type="Proteomes" id="UP000051717">
    <property type="component" value="Unassembled WGS sequence"/>
</dbReference>
<dbReference type="PANTHER" id="PTHR22642">
    <property type="entry name" value="IMIDAZOLONEPROPIONASE"/>
    <property type="match status" value="1"/>
</dbReference>
<dbReference type="Gene3D" id="3.10.310.70">
    <property type="match status" value="1"/>
</dbReference>
<organism evidence="2 3">
    <name type="scientific">candidate division TA06 bacterium SM23_40</name>
    <dbReference type="NCBI Taxonomy" id="1703774"/>
    <lineage>
        <taxon>Bacteria</taxon>
        <taxon>Bacteria division TA06</taxon>
    </lineage>
</organism>
<dbReference type="Gene3D" id="2.30.40.10">
    <property type="entry name" value="Urease, subunit C, domain 1"/>
    <property type="match status" value="1"/>
</dbReference>
<dbReference type="SUPFAM" id="SSF51556">
    <property type="entry name" value="Metallo-dependent hydrolases"/>
    <property type="match status" value="1"/>
</dbReference>
<dbReference type="Gene3D" id="3.20.20.140">
    <property type="entry name" value="Metal-dependent hydrolases"/>
    <property type="match status" value="1"/>
</dbReference>
<dbReference type="CDD" id="cd01300">
    <property type="entry name" value="YtcJ_like"/>
    <property type="match status" value="1"/>
</dbReference>
<accession>A0A0S8G3I7</accession>
<dbReference type="InterPro" id="IPR013108">
    <property type="entry name" value="Amidohydro_3"/>
</dbReference>
<name>A0A0S8G3I7_UNCT6</name>
<dbReference type="InterPro" id="IPR032466">
    <property type="entry name" value="Metal_Hydrolase"/>
</dbReference>
<feature type="domain" description="Amidohydrolase 3" evidence="1">
    <location>
        <begin position="1"/>
        <end position="388"/>
    </location>
</feature>
<evidence type="ECO:0000313" key="2">
    <source>
        <dbReference type="EMBL" id="KPK67526.1"/>
    </source>
</evidence>
<dbReference type="SUPFAM" id="SSF51338">
    <property type="entry name" value="Composite domain of metallo-dependent hydrolases"/>
    <property type="match status" value="1"/>
</dbReference>
<dbReference type="EMBL" id="LJUI01000122">
    <property type="protein sequence ID" value="KPK67526.1"/>
    <property type="molecule type" value="Genomic_DNA"/>
</dbReference>
<evidence type="ECO:0000259" key="1">
    <source>
        <dbReference type="Pfam" id="PF07969"/>
    </source>
</evidence>
<dbReference type="GO" id="GO:0016810">
    <property type="term" value="F:hydrolase activity, acting on carbon-nitrogen (but not peptide) bonds"/>
    <property type="evidence" value="ECO:0007669"/>
    <property type="project" value="InterPro"/>
</dbReference>
<proteinExistence type="predicted"/>
<dbReference type="AlphaFoldDB" id="A0A0S8G3I7"/>
<dbReference type="InterPro" id="IPR033932">
    <property type="entry name" value="YtcJ-like"/>
</dbReference>
<dbReference type="PANTHER" id="PTHR22642:SF2">
    <property type="entry name" value="PROTEIN LONG AFTER FAR-RED 3"/>
    <property type="match status" value="1"/>
</dbReference>
<sequence length="393" mass="44976">LANSLALEMAGIDRNTRDPSGVTIHRDRRGDPTGLMEGNRGAIMRMFQTLPGISHERRLAESRYAFKKMAEAGITMFHDITPPDQLEIFQELYATGEMTARVRPRPTLEKAEFLNRVGITQGLGDPWLRFSGLKDFIDGIMGSWGAMFYEPYEDRPGHYGIWRSRMTPDPGMEELIRRGYRAGFAPHIHAIGDKGVDTLLTMYERVIDEFDIKDHRWRVIHAQVVHDKDFVRFGELGLVAEINPYHLSDDMRWMYERIGDRCKGAYAFRRLKDNGAVLVFGSDWPGTNAAIYHQHPRYLIHAAVNRTTLEGEPAGGWYPEQKITVHEAIEAFTINCAWATFEEDQFGSIRTGKFADFTVLSQNLIEIDPEDILKTEVLYTIVDGRIVYENPDF</sequence>
<comment type="caution">
    <text evidence="2">The sequence shown here is derived from an EMBL/GenBank/DDBJ whole genome shotgun (WGS) entry which is preliminary data.</text>
</comment>
<dbReference type="InterPro" id="IPR011059">
    <property type="entry name" value="Metal-dep_hydrolase_composite"/>
</dbReference>
<feature type="non-terminal residue" evidence="2">
    <location>
        <position position="1"/>
    </location>
</feature>
<evidence type="ECO:0000313" key="3">
    <source>
        <dbReference type="Proteomes" id="UP000051717"/>
    </source>
</evidence>
<dbReference type="Pfam" id="PF07969">
    <property type="entry name" value="Amidohydro_3"/>
    <property type="match status" value="1"/>
</dbReference>
<protein>
    <recommendedName>
        <fullName evidence="1">Amidohydrolase 3 domain-containing protein</fullName>
    </recommendedName>
</protein>
<gene>
    <name evidence="2" type="ORF">AMJ82_10500</name>
</gene>
<reference evidence="2 3" key="1">
    <citation type="journal article" date="2015" name="Microbiome">
        <title>Genomic resolution of linkages in carbon, nitrogen, and sulfur cycling among widespread estuary sediment bacteria.</title>
        <authorList>
            <person name="Baker B.J."/>
            <person name="Lazar C.S."/>
            <person name="Teske A.P."/>
            <person name="Dick G.J."/>
        </authorList>
    </citation>
    <scope>NUCLEOTIDE SEQUENCE [LARGE SCALE GENOMIC DNA]</scope>
    <source>
        <strain evidence="2">SM23_40</strain>
    </source>
</reference>